<evidence type="ECO:0000256" key="3">
    <source>
        <dbReference type="ARBA" id="ARBA00023125"/>
    </source>
</evidence>
<reference evidence="6" key="1">
    <citation type="submission" date="2023-03" db="EMBL/GenBank/DDBJ databases">
        <title>Mesosutterella sp. nov. isolated from porcine feces.</title>
        <authorList>
            <person name="Yu S."/>
        </authorList>
    </citation>
    <scope>NUCLEOTIDE SEQUENCE</scope>
    <source>
        <strain evidence="6">AGMB02718</strain>
    </source>
</reference>
<dbReference type="RefSeq" id="WP_243376664.1">
    <property type="nucleotide sequence ID" value="NZ_JAKZJU020000001.1"/>
</dbReference>
<protein>
    <submittedName>
        <fullName evidence="6">LysR family transcriptional regulator</fullName>
    </submittedName>
</protein>
<keyword evidence="7" id="KW-1185">Reference proteome</keyword>
<gene>
    <name evidence="6" type="ORF">MUN46_005635</name>
</gene>
<keyword evidence="3" id="KW-0238">DNA-binding</keyword>
<dbReference type="PANTHER" id="PTHR30126">
    <property type="entry name" value="HTH-TYPE TRANSCRIPTIONAL REGULATOR"/>
    <property type="match status" value="1"/>
</dbReference>
<organism evidence="6 7">
    <name type="scientific">Mesosutterella faecium</name>
    <dbReference type="NCBI Taxonomy" id="2925194"/>
    <lineage>
        <taxon>Bacteria</taxon>
        <taxon>Pseudomonadati</taxon>
        <taxon>Pseudomonadota</taxon>
        <taxon>Betaproteobacteria</taxon>
        <taxon>Burkholderiales</taxon>
        <taxon>Sutterellaceae</taxon>
        <taxon>Mesosutterella</taxon>
    </lineage>
</organism>
<comment type="similarity">
    <text evidence="1">Belongs to the LysR transcriptional regulatory family.</text>
</comment>
<dbReference type="Pfam" id="PF03466">
    <property type="entry name" value="LysR_substrate"/>
    <property type="match status" value="1"/>
</dbReference>
<dbReference type="Proteomes" id="UP001165481">
    <property type="component" value="Unassembled WGS sequence"/>
</dbReference>
<comment type="caution">
    <text evidence="6">The sequence shown here is derived from an EMBL/GenBank/DDBJ whole genome shotgun (WGS) entry which is preliminary data.</text>
</comment>
<dbReference type="SUPFAM" id="SSF53850">
    <property type="entry name" value="Periplasmic binding protein-like II"/>
    <property type="match status" value="1"/>
</dbReference>
<dbReference type="InterPro" id="IPR005119">
    <property type="entry name" value="LysR_subst-bd"/>
</dbReference>
<evidence type="ECO:0000256" key="1">
    <source>
        <dbReference type="ARBA" id="ARBA00009437"/>
    </source>
</evidence>
<dbReference type="PANTHER" id="PTHR30126:SF40">
    <property type="entry name" value="HTH-TYPE TRANSCRIPTIONAL REGULATOR GLTR"/>
    <property type="match status" value="1"/>
</dbReference>
<evidence type="ECO:0000259" key="5">
    <source>
        <dbReference type="PROSITE" id="PS50931"/>
    </source>
</evidence>
<proteinExistence type="inferred from homology"/>
<name>A0ABT7IM16_9BURK</name>
<evidence type="ECO:0000256" key="2">
    <source>
        <dbReference type="ARBA" id="ARBA00023015"/>
    </source>
</evidence>
<keyword evidence="2" id="KW-0805">Transcription regulation</keyword>
<sequence>MPNFNFASIFLKERAAVFLSLSKTRSFTATSRQMGLSQSSVSRIINELESELGMELMDHTVRPIRFTAEGTALQKFLSSETQYIDTYLQGLRDKNALKPRLRLGVVESIARILSQRIVSALMPDCSQISVMTGIAGYLLRRLDEDQLDVIICSDPFANRNDLRRTFLFREPSVIIAPDSLRLPNAPSWQDLQYCGLPIIQYNRNNSGGQLQQKLFNRLGLNFINKLEVDINALLLTFVSDGMGWALTRPTTLVQHPELISKVRVYRMPDPVAAREIYVITRLGELEELAARVTEIAADGIWNLIIPEIIRKAPWCADYMFAAADKTGVRKPVGKGIGSRLLVL</sequence>
<dbReference type="PROSITE" id="PS50931">
    <property type="entry name" value="HTH_LYSR"/>
    <property type="match status" value="1"/>
</dbReference>
<accession>A0ABT7IM16</accession>
<dbReference type="InterPro" id="IPR036390">
    <property type="entry name" value="WH_DNA-bd_sf"/>
</dbReference>
<dbReference type="CDD" id="cd05466">
    <property type="entry name" value="PBP2_LTTR_substrate"/>
    <property type="match status" value="1"/>
</dbReference>
<dbReference type="Gene3D" id="1.10.10.10">
    <property type="entry name" value="Winged helix-like DNA-binding domain superfamily/Winged helix DNA-binding domain"/>
    <property type="match status" value="1"/>
</dbReference>
<dbReference type="EMBL" id="JAKZJU020000001">
    <property type="protein sequence ID" value="MDL2059411.1"/>
    <property type="molecule type" value="Genomic_DNA"/>
</dbReference>
<feature type="domain" description="HTH lysR-type" evidence="5">
    <location>
        <begin position="17"/>
        <end position="67"/>
    </location>
</feature>
<evidence type="ECO:0000256" key="4">
    <source>
        <dbReference type="ARBA" id="ARBA00023163"/>
    </source>
</evidence>
<dbReference type="SUPFAM" id="SSF46785">
    <property type="entry name" value="Winged helix' DNA-binding domain"/>
    <property type="match status" value="1"/>
</dbReference>
<dbReference type="InterPro" id="IPR000847">
    <property type="entry name" value="LysR_HTH_N"/>
</dbReference>
<keyword evidence="4" id="KW-0804">Transcription</keyword>
<dbReference type="Gene3D" id="3.40.190.10">
    <property type="entry name" value="Periplasmic binding protein-like II"/>
    <property type="match status" value="2"/>
</dbReference>
<dbReference type="Pfam" id="PF00126">
    <property type="entry name" value="HTH_1"/>
    <property type="match status" value="1"/>
</dbReference>
<evidence type="ECO:0000313" key="7">
    <source>
        <dbReference type="Proteomes" id="UP001165481"/>
    </source>
</evidence>
<dbReference type="InterPro" id="IPR036388">
    <property type="entry name" value="WH-like_DNA-bd_sf"/>
</dbReference>
<evidence type="ECO:0000313" key="6">
    <source>
        <dbReference type="EMBL" id="MDL2059411.1"/>
    </source>
</evidence>